<accession>A0A9Y2MVK1</accession>
<reference evidence="2 3" key="1">
    <citation type="submission" date="2023-06" db="EMBL/GenBank/DDBJ databases">
        <authorList>
            <person name="Oyuntsetseg B."/>
            <person name="Kim S.B."/>
        </authorList>
    </citation>
    <scope>NUCLEOTIDE SEQUENCE [LARGE SCALE GENOMIC DNA]</scope>
    <source>
        <strain evidence="2 3">2-15</strain>
    </source>
</reference>
<dbReference type="AlphaFoldDB" id="A0A9Y2MVK1"/>
<organism evidence="2 3">
    <name type="scientific">Amycolatopsis carbonis</name>
    <dbReference type="NCBI Taxonomy" id="715471"/>
    <lineage>
        <taxon>Bacteria</taxon>
        <taxon>Bacillati</taxon>
        <taxon>Actinomycetota</taxon>
        <taxon>Actinomycetes</taxon>
        <taxon>Pseudonocardiales</taxon>
        <taxon>Pseudonocardiaceae</taxon>
        <taxon>Amycolatopsis</taxon>
    </lineage>
</organism>
<dbReference type="PROSITE" id="PS50921">
    <property type="entry name" value="ANTAR"/>
    <property type="match status" value="1"/>
</dbReference>
<evidence type="ECO:0000313" key="2">
    <source>
        <dbReference type="EMBL" id="WIX76812.1"/>
    </source>
</evidence>
<dbReference type="InterPro" id="IPR005561">
    <property type="entry name" value="ANTAR"/>
</dbReference>
<evidence type="ECO:0000313" key="3">
    <source>
        <dbReference type="Proteomes" id="UP001236014"/>
    </source>
</evidence>
<dbReference type="GO" id="GO:0003723">
    <property type="term" value="F:RNA binding"/>
    <property type="evidence" value="ECO:0007669"/>
    <property type="project" value="InterPro"/>
</dbReference>
<dbReference type="EMBL" id="CP127294">
    <property type="protein sequence ID" value="WIX76812.1"/>
    <property type="molecule type" value="Genomic_DNA"/>
</dbReference>
<dbReference type="Gene3D" id="1.10.10.10">
    <property type="entry name" value="Winged helix-like DNA-binding domain superfamily/Winged helix DNA-binding domain"/>
    <property type="match status" value="1"/>
</dbReference>
<name>A0A9Y2MVK1_9PSEU</name>
<sequence>MFVIHAAIALVGAQTEAHLPCHGSRGVIGMVKGILMQRRDVDATPAFRVLVDASQHGNMTLHEVAAWLVEHRRDL</sequence>
<protein>
    <submittedName>
        <fullName evidence="2">ANTAR domain-containing protein</fullName>
    </submittedName>
</protein>
<dbReference type="Proteomes" id="UP001236014">
    <property type="component" value="Chromosome"/>
</dbReference>
<dbReference type="KEGG" id="acab:QRX50_36070"/>
<proteinExistence type="predicted"/>
<dbReference type="SMART" id="SM01012">
    <property type="entry name" value="ANTAR"/>
    <property type="match status" value="1"/>
</dbReference>
<feature type="domain" description="ANTAR" evidence="1">
    <location>
        <begin position="8"/>
        <end position="69"/>
    </location>
</feature>
<keyword evidence="3" id="KW-1185">Reference proteome</keyword>
<gene>
    <name evidence="2" type="ORF">QRX50_36070</name>
</gene>
<evidence type="ECO:0000259" key="1">
    <source>
        <dbReference type="PROSITE" id="PS50921"/>
    </source>
</evidence>
<dbReference type="InterPro" id="IPR036388">
    <property type="entry name" value="WH-like_DNA-bd_sf"/>
</dbReference>
<dbReference type="Pfam" id="PF03861">
    <property type="entry name" value="ANTAR"/>
    <property type="match status" value="1"/>
</dbReference>
<dbReference type="RefSeq" id="WP_285967560.1">
    <property type="nucleotide sequence ID" value="NZ_CP127294.1"/>
</dbReference>